<protein>
    <submittedName>
        <fullName evidence="3">Uncharacterized protein</fullName>
    </submittedName>
</protein>
<organism evidence="3 4">
    <name type="scientific">Amniculicola lignicola CBS 123094</name>
    <dbReference type="NCBI Taxonomy" id="1392246"/>
    <lineage>
        <taxon>Eukaryota</taxon>
        <taxon>Fungi</taxon>
        <taxon>Dikarya</taxon>
        <taxon>Ascomycota</taxon>
        <taxon>Pezizomycotina</taxon>
        <taxon>Dothideomycetes</taxon>
        <taxon>Pleosporomycetidae</taxon>
        <taxon>Pleosporales</taxon>
        <taxon>Amniculicolaceae</taxon>
        <taxon>Amniculicola</taxon>
    </lineage>
</organism>
<keyword evidence="2" id="KW-0472">Membrane</keyword>
<evidence type="ECO:0000313" key="4">
    <source>
        <dbReference type="Proteomes" id="UP000799779"/>
    </source>
</evidence>
<feature type="compositionally biased region" description="Pro residues" evidence="1">
    <location>
        <begin position="643"/>
        <end position="654"/>
    </location>
</feature>
<dbReference type="PANTHER" id="PTHR37576">
    <property type="entry name" value="DEFECT AT LOW TEMPERATURE PROTEIN 1"/>
    <property type="match status" value="1"/>
</dbReference>
<feature type="region of interest" description="Disordered" evidence="1">
    <location>
        <begin position="591"/>
        <end position="708"/>
    </location>
</feature>
<keyword evidence="2" id="KW-0812">Transmembrane</keyword>
<dbReference type="OrthoDB" id="5357734at2759"/>
<feature type="transmembrane region" description="Helical" evidence="2">
    <location>
        <begin position="75"/>
        <end position="97"/>
    </location>
</feature>
<dbReference type="InterPro" id="IPR021514">
    <property type="entry name" value="DUF3176"/>
</dbReference>
<feature type="transmembrane region" description="Helical" evidence="2">
    <location>
        <begin position="34"/>
        <end position="55"/>
    </location>
</feature>
<keyword evidence="2" id="KW-1133">Transmembrane helix</keyword>
<dbReference type="Proteomes" id="UP000799779">
    <property type="component" value="Unassembled WGS sequence"/>
</dbReference>
<accession>A0A6A5X0C6</accession>
<name>A0A6A5X0C6_9PLEO</name>
<feature type="region of interest" description="Disordered" evidence="1">
    <location>
        <begin position="1"/>
        <end position="23"/>
    </location>
</feature>
<feature type="transmembrane region" description="Helical" evidence="2">
    <location>
        <begin position="462"/>
        <end position="485"/>
    </location>
</feature>
<dbReference type="EMBL" id="ML977559">
    <property type="protein sequence ID" value="KAF2006764.1"/>
    <property type="molecule type" value="Genomic_DNA"/>
</dbReference>
<dbReference type="PANTHER" id="PTHR37576:SF2">
    <property type="entry name" value="DEFECT AT LOW TEMPERATURE PROTEIN 1"/>
    <property type="match status" value="1"/>
</dbReference>
<evidence type="ECO:0000256" key="1">
    <source>
        <dbReference type="SAM" id="MobiDB-lite"/>
    </source>
</evidence>
<evidence type="ECO:0000256" key="2">
    <source>
        <dbReference type="SAM" id="Phobius"/>
    </source>
</evidence>
<evidence type="ECO:0000313" key="3">
    <source>
        <dbReference type="EMBL" id="KAF2006764.1"/>
    </source>
</evidence>
<keyword evidence="4" id="KW-1185">Reference proteome</keyword>
<feature type="compositionally biased region" description="Polar residues" evidence="1">
    <location>
        <begin position="597"/>
        <end position="614"/>
    </location>
</feature>
<sequence length="708" mass="76503">MADNTSRHLLQPYGSASNPKRTWRSKASARKSPMLVLPPFAILCGSIIMMIVVLVSSNKDPVSDWSVQPSVFVALLTGIYTVILSGLFMYGVTVTWWKSIANGTTLKNLHFIHAAASPTEFISAVMAGSEATKVALAALLVFVVRLSIGPISQRATESRNQDITKDLTMNIHLANEIPDGWFGKWGHFDSRGIRMLQDTLLDLNITTTNAQGFNCPDNGLCTGMVTAAGINWGCKTTTEKIDMADAKNLNATLFSIDMDMDYGFEEPVLFLTTKHISAVDGACVGTLTTDICNIIPATTWYPITMRNTSVTMRRMDAVYNTQIKSNYTSKADNYTTDLNAPIGPLEGIYRGIGFAMRSEALLCNDSAGNLGYCSSLDSYRSPVWPSYYLDTTVTSKGSPYPESVQTKCPLVWQPPAESVLSMVFEYMFRASFEVGGVEDRYKQNFTATYTGSELWHFTDFTWMGAATGLMVLGLVAAFGLVWGWWELGRHITLSPLETGKAFGAPILMTAGPEQEADSIVKEIGHERVAFDGDELVWNGTVYATGMTGGAGGMLYKRPSVDTERTLKAMGSMHEIEASTPRGAMMVSNVGGHKRSISGPSTPTFEHNLGASTRNWFDGDDETLMDAGHRRSTSGSGASTPMRMGPPPPPMPPFPASLTPGNGNPSPSLPPIATGGALDPASAGKGKKPSTGQLRPLSLINEKDASEQI</sequence>
<gene>
    <name evidence="3" type="ORF">P154DRAFT_224468</name>
</gene>
<reference evidence="3" key="1">
    <citation type="journal article" date="2020" name="Stud. Mycol.">
        <title>101 Dothideomycetes genomes: a test case for predicting lifestyles and emergence of pathogens.</title>
        <authorList>
            <person name="Haridas S."/>
            <person name="Albert R."/>
            <person name="Binder M."/>
            <person name="Bloem J."/>
            <person name="Labutti K."/>
            <person name="Salamov A."/>
            <person name="Andreopoulos B."/>
            <person name="Baker S."/>
            <person name="Barry K."/>
            <person name="Bills G."/>
            <person name="Bluhm B."/>
            <person name="Cannon C."/>
            <person name="Castanera R."/>
            <person name="Culley D."/>
            <person name="Daum C."/>
            <person name="Ezra D."/>
            <person name="Gonzalez J."/>
            <person name="Henrissat B."/>
            <person name="Kuo A."/>
            <person name="Liang C."/>
            <person name="Lipzen A."/>
            <person name="Lutzoni F."/>
            <person name="Magnuson J."/>
            <person name="Mondo S."/>
            <person name="Nolan M."/>
            <person name="Ohm R."/>
            <person name="Pangilinan J."/>
            <person name="Park H.-J."/>
            <person name="Ramirez L."/>
            <person name="Alfaro M."/>
            <person name="Sun H."/>
            <person name="Tritt A."/>
            <person name="Yoshinaga Y."/>
            <person name="Zwiers L.-H."/>
            <person name="Turgeon B."/>
            <person name="Goodwin S."/>
            <person name="Spatafora J."/>
            <person name="Crous P."/>
            <person name="Grigoriev I."/>
        </authorList>
    </citation>
    <scope>NUCLEOTIDE SEQUENCE</scope>
    <source>
        <strain evidence="3">CBS 123094</strain>
    </source>
</reference>
<dbReference type="AlphaFoldDB" id="A0A6A5X0C6"/>
<proteinExistence type="predicted"/>
<dbReference type="Pfam" id="PF11374">
    <property type="entry name" value="DUF3176"/>
    <property type="match status" value="1"/>
</dbReference>